<sequence length="511" mass="58861">MAKPSYVIATSFAETCIYDIDTSQIASLPSTPKSSRNHLCNSRSFFKSIRELYDPVTVSTIVIPYADMPNSESKSSIIRNGCAFGYDSVQLLSFENASLIRTISAVKPDSKKNNVCIVLFHLREQICATILQFDGKVWIPKKRCMASVKTHHEDLKTFCNNLIENAPSDSKSCNVIICYSKELYIGRKNFFKSVFEKRYRFVNLDKPDEYGLNGCLGGFLTKARILSGDYKMKKYDIANISDWEYKAVADGKDLFKFKVQYQKLPFKKEQKVELYKRHFLCKKWIRDPEISIEAKTTMIKIILEVDHNGIHDFHVTDYSIIRSSSTSHSNVPTKRFSQSLSARTSNLQTTPKRQRSPPHFKHHDRIAFSNIDEERLVFEALASDHLSSASSFSVDEHIEFLVLKDSFKIYHVNEFGHRFPILNKLGKEKTPAYIGLHCLPPVFGEEAQRQLKDHPKSTVYDFIPMFGKEFSKIRIDPKWKFDIVQSKDGRFADIQFETLYGPRRSSISNFM</sequence>
<proteinExistence type="predicted"/>
<evidence type="ECO:0000313" key="2">
    <source>
        <dbReference type="WBParaSite" id="PS1159_v2.g2032.t1"/>
    </source>
</evidence>
<protein>
    <submittedName>
        <fullName evidence="2">Uncharacterized protein</fullName>
    </submittedName>
</protein>
<evidence type="ECO:0000313" key="1">
    <source>
        <dbReference type="Proteomes" id="UP000887580"/>
    </source>
</evidence>
<accession>A0AC35FRU7</accession>
<organism evidence="1 2">
    <name type="scientific">Panagrolaimus sp. PS1159</name>
    <dbReference type="NCBI Taxonomy" id="55785"/>
    <lineage>
        <taxon>Eukaryota</taxon>
        <taxon>Metazoa</taxon>
        <taxon>Ecdysozoa</taxon>
        <taxon>Nematoda</taxon>
        <taxon>Chromadorea</taxon>
        <taxon>Rhabditida</taxon>
        <taxon>Tylenchina</taxon>
        <taxon>Panagrolaimomorpha</taxon>
        <taxon>Panagrolaimoidea</taxon>
        <taxon>Panagrolaimidae</taxon>
        <taxon>Panagrolaimus</taxon>
    </lineage>
</organism>
<dbReference type="Proteomes" id="UP000887580">
    <property type="component" value="Unplaced"/>
</dbReference>
<dbReference type="WBParaSite" id="PS1159_v2.g2032.t1">
    <property type="protein sequence ID" value="PS1159_v2.g2032.t1"/>
    <property type="gene ID" value="PS1159_v2.g2032"/>
</dbReference>
<name>A0AC35FRU7_9BILA</name>
<reference evidence="2" key="1">
    <citation type="submission" date="2022-11" db="UniProtKB">
        <authorList>
            <consortium name="WormBaseParasite"/>
        </authorList>
    </citation>
    <scope>IDENTIFICATION</scope>
</reference>